<feature type="compositionally biased region" description="Basic and acidic residues" evidence="4">
    <location>
        <begin position="638"/>
        <end position="654"/>
    </location>
</feature>
<evidence type="ECO:0000256" key="1">
    <source>
        <dbReference type="ARBA" id="ARBA00004123"/>
    </source>
</evidence>
<evidence type="ECO:0000256" key="3">
    <source>
        <dbReference type="PROSITE-ProRule" id="PRU00649"/>
    </source>
</evidence>
<dbReference type="InterPro" id="IPR001025">
    <property type="entry name" value="BAH_dom"/>
</dbReference>
<feature type="compositionally biased region" description="Low complexity" evidence="4">
    <location>
        <begin position="722"/>
        <end position="731"/>
    </location>
</feature>
<dbReference type="InterPro" id="IPR017923">
    <property type="entry name" value="TFIIS_N"/>
</dbReference>
<feature type="region of interest" description="Disordered" evidence="4">
    <location>
        <begin position="609"/>
        <end position="734"/>
    </location>
</feature>
<keyword evidence="8" id="KW-1185">Reference proteome</keyword>
<dbReference type="PANTHER" id="PTHR46548">
    <property type="entry name" value="BAH AND TFIIS DOMAIN-CONTAINING PROTEIN-RELATED"/>
    <property type="match status" value="1"/>
</dbReference>
<feature type="compositionally biased region" description="Polar residues" evidence="4">
    <location>
        <begin position="410"/>
        <end position="432"/>
    </location>
</feature>
<feature type="compositionally biased region" description="Acidic residues" evidence="4">
    <location>
        <begin position="1144"/>
        <end position="1155"/>
    </location>
</feature>
<dbReference type="Gene3D" id="2.30.30.490">
    <property type="match status" value="1"/>
</dbReference>
<evidence type="ECO:0000256" key="2">
    <source>
        <dbReference type="ARBA" id="ARBA00023242"/>
    </source>
</evidence>
<feature type="compositionally biased region" description="Basic and acidic residues" evidence="4">
    <location>
        <begin position="221"/>
        <end position="232"/>
    </location>
</feature>
<dbReference type="PROSITE" id="PS51319">
    <property type="entry name" value="TFIIS_N"/>
    <property type="match status" value="1"/>
</dbReference>
<dbReference type="SUPFAM" id="SSF47676">
    <property type="entry name" value="Conserved domain common to transcription factors TFIIS, elongin A, CRSP70"/>
    <property type="match status" value="1"/>
</dbReference>
<feature type="compositionally biased region" description="Polar residues" evidence="4">
    <location>
        <begin position="476"/>
        <end position="491"/>
    </location>
</feature>
<evidence type="ECO:0000259" key="5">
    <source>
        <dbReference type="PROSITE" id="PS51038"/>
    </source>
</evidence>
<dbReference type="Gene3D" id="1.20.930.10">
    <property type="entry name" value="Conserved domain common to transcription factors TFIIS, elongin A, CRSP70"/>
    <property type="match status" value="1"/>
</dbReference>
<feature type="region of interest" description="Disordered" evidence="4">
    <location>
        <begin position="1608"/>
        <end position="1633"/>
    </location>
</feature>
<feature type="domain" description="TFIIS N-terminal" evidence="6">
    <location>
        <begin position="317"/>
        <end position="403"/>
    </location>
</feature>
<dbReference type="OrthoDB" id="1917005at2759"/>
<evidence type="ECO:0000259" key="6">
    <source>
        <dbReference type="PROSITE" id="PS51319"/>
    </source>
</evidence>
<feature type="domain" description="BAH" evidence="5">
    <location>
        <begin position="37"/>
        <end position="153"/>
    </location>
</feature>
<feature type="compositionally biased region" description="Low complexity" evidence="4">
    <location>
        <begin position="500"/>
        <end position="512"/>
    </location>
</feature>
<dbReference type="PANTHER" id="PTHR46548:SF1">
    <property type="entry name" value="BAH AND TFIIS DOMAIN-CONTAINING PROTEIN-RELATED"/>
    <property type="match status" value="1"/>
</dbReference>
<reference evidence="7 8" key="1">
    <citation type="submission" date="2020-06" db="EMBL/GenBank/DDBJ databases">
        <title>Transcriptomic and genomic resources for Thalictrum thalictroides and T. hernandezii: Facilitating candidate gene discovery in an emerging model plant lineage.</title>
        <authorList>
            <person name="Arias T."/>
            <person name="Riano-Pachon D.M."/>
            <person name="Di Stilio V.S."/>
        </authorList>
    </citation>
    <scope>NUCLEOTIDE SEQUENCE [LARGE SCALE GENOMIC DNA]</scope>
    <source>
        <strain evidence="8">cv. WT478/WT964</strain>
        <tissue evidence="7">Leaves</tissue>
    </source>
</reference>
<gene>
    <name evidence="7" type="ORF">FRX31_019077</name>
</gene>
<dbReference type="InterPro" id="IPR035441">
    <property type="entry name" value="TFIIS/LEDGF_dom_sf"/>
</dbReference>
<comment type="caution">
    <text evidence="7">The sequence shown here is derived from an EMBL/GenBank/DDBJ whole genome shotgun (WGS) entry which is preliminary data.</text>
</comment>
<dbReference type="SMART" id="SM00509">
    <property type="entry name" value="TFS2N"/>
    <property type="match status" value="1"/>
</dbReference>
<feature type="region of interest" description="Disordered" evidence="4">
    <location>
        <begin position="176"/>
        <end position="232"/>
    </location>
</feature>
<proteinExistence type="predicted"/>
<evidence type="ECO:0000313" key="8">
    <source>
        <dbReference type="Proteomes" id="UP000554482"/>
    </source>
</evidence>
<dbReference type="Proteomes" id="UP000554482">
    <property type="component" value="Unassembled WGS sequence"/>
</dbReference>
<feature type="region of interest" description="Disordered" evidence="4">
    <location>
        <begin position="1"/>
        <end position="35"/>
    </location>
</feature>
<evidence type="ECO:0000256" key="4">
    <source>
        <dbReference type="SAM" id="MobiDB-lite"/>
    </source>
</evidence>
<dbReference type="InterPro" id="IPR043151">
    <property type="entry name" value="BAH_sf"/>
</dbReference>
<comment type="subcellular location">
    <subcellularLocation>
        <location evidence="1 3">Nucleus</location>
    </subcellularLocation>
</comment>
<dbReference type="EMBL" id="JABWDY010022918">
    <property type="protein sequence ID" value="KAF5191332.1"/>
    <property type="molecule type" value="Genomic_DNA"/>
</dbReference>
<accession>A0A7J6W498</accession>
<feature type="region of interest" description="Disordered" evidence="4">
    <location>
        <begin position="1562"/>
        <end position="1588"/>
    </location>
</feature>
<feature type="compositionally biased region" description="Polar residues" evidence="4">
    <location>
        <begin position="528"/>
        <end position="537"/>
    </location>
</feature>
<name>A0A7J6W498_THATH</name>
<keyword evidence="2 3" id="KW-0539">Nucleus</keyword>
<dbReference type="Pfam" id="PF01426">
    <property type="entry name" value="BAH"/>
    <property type="match status" value="1"/>
</dbReference>
<dbReference type="GO" id="GO:0005634">
    <property type="term" value="C:nucleus"/>
    <property type="evidence" value="ECO:0007669"/>
    <property type="project" value="UniProtKB-SubCell"/>
</dbReference>
<feature type="compositionally biased region" description="Polar residues" evidence="4">
    <location>
        <begin position="200"/>
        <end position="214"/>
    </location>
</feature>
<dbReference type="SMART" id="SM00439">
    <property type="entry name" value="BAH"/>
    <property type="match status" value="1"/>
</dbReference>
<feature type="compositionally biased region" description="Polar residues" evidence="4">
    <location>
        <begin position="655"/>
        <end position="670"/>
    </location>
</feature>
<feature type="region of interest" description="Disordered" evidence="4">
    <location>
        <begin position="1144"/>
        <end position="1164"/>
    </location>
</feature>
<evidence type="ECO:0000313" key="7">
    <source>
        <dbReference type="EMBL" id="KAF5191332.1"/>
    </source>
</evidence>
<feature type="compositionally biased region" description="Polar residues" evidence="4">
    <location>
        <begin position="609"/>
        <end position="634"/>
    </location>
</feature>
<feature type="compositionally biased region" description="Polar residues" evidence="4">
    <location>
        <begin position="568"/>
        <end position="585"/>
    </location>
</feature>
<dbReference type="CDD" id="cd00183">
    <property type="entry name" value="TFIIS_I"/>
    <property type="match status" value="1"/>
</dbReference>
<dbReference type="GO" id="GO:0003682">
    <property type="term" value="F:chromatin binding"/>
    <property type="evidence" value="ECO:0007669"/>
    <property type="project" value="InterPro"/>
</dbReference>
<feature type="compositionally biased region" description="Basic and acidic residues" evidence="4">
    <location>
        <begin position="1612"/>
        <end position="1626"/>
    </location>
</feature>
<feature type="region of interest" description="Disordered" evidence="4">
    <location>
        <begin position="409"/>
        <end position="585"/>
    </location>
</feature>
<dbReference type="InterPro" id="IPR003617">
    <property type="entry name" value="TFIIS/CRSP70_N_sub"/>
</dbReference>
<feature type="region of interest" description="Disordered" evidence="4">
    <location>
        <begin position="750"/>
        <end position="831"/>
    </location>
</feature>
<dbReference type="Pfam" id="PF08711">
    <property type="entry name" value="Med26"/>
    <property type="match status" value="1"/>
</dbReference>
<protein>
    <submittedName>
        <fullName evidence="7">Bah and tfiis domain-containing protein</fullName>
    </submittedName>
</protein>
<dbReference type="PROSITE" id="PS51038">
    <property type="entry name" value="BAH"/>
    <property type="match status" value="1"/>
</dbReference>
<organism evidence="7 8">
    <name type="scientific">Thalictrum thalictroides</name>
    <name type="common">Rue-anemone</name>
    <name type="synonym">Anemone thalictroides</name>
    <dbReference type="NCBI Taxonomy" id="46969"/>
    <lineage>
        <taxon>Eukaryota</taxon>
        <taxon>Viridiplantae</taxon>
        <taxon>Streptophyta</taxon>
        <taxon>Embryophyta</taxon>
        <taxon>Tracheophyta</taxon>
        <taxon>Spermatophyta</taxon>
        <taxon>Magnoliopsida</taxon>
        <taxon>Ranunculales</taxon>
        <taxon>Ranunculaceae</taxon>
        <taxon>Thalictroideae</taxon>
        <taxon>Thalictrum</taxon>
    </lineage>
</organism>
<sequence>MSHSPEGKRRGRERYGCTGLELDNSSNRKEKSGAAGRKISVGDCALFKPPQDTPPPFIGLIRYLSSDREDGLWLGVNWLYRPAEVKLAKGSLLEAAPNEIFYSFHKDEIPAASLLHPCKVAFLRKGVELPLEISSFVCRRLYDTTNKCLWWLTDRDYTNERQEEVDQLLDQTQVEMHAQSGVRSPKPLNGPMSVPELKPSSDSVQNSSTLSPSQVRGKKRERVDQGPEPIKRERYAKTDNVDIAQLRPESILKCDIAEITNKGLLDFEGVEKLVQLMQLDKTEKKLDLVSRIKLADVLSSTEKIECLGRFVQLRGLSVLDEWLQEVHKGKLCDSSLIKESDNSVDELLFALLRALDKLPINLHALQTSNVGKSVNNLRSHKNLEIQKKARSLVDTWKKRVEAEMKINDAKSASSQAMSWPSKQGFTEVSQGGNRVAGVSSAPPVKSSVTPPSAYKTVSVKPSLGDGSARLLASPRSAKTSTSFPAPVTASSKDLKEDRSSSSSQSNSQSCSSEHIKTVGSVWKEDARSSTAGSPNVNKSSTSTSRHKRSGNGILAPVSGDQKDVSMGKSVSLNRTSTSEKISQSGLTCDRKLGLVDHGNNQRLIVRLPNSTRSPAPSASGCSHDNPSVMSTRVSSPGPEKHAQYDQKVKGKSDFRSNNATEVNAESWQSNDVKDVSTGSDKGDASPATGVDEEPCRSGDDNGIPLDSSRPMSSSTRREKGVSSRGLSSSKSAGDDGMNLLASVAAGEMSASDLGSPVGSLGRTSPMPEDSCTGNDSRPRLLSVDVSVRSQGKADDGANPHTKKQVESIGPSFADGLHVSTSAGGSESIPPLEEEKTLGTSISVVDLPQVADPCSKSDGESDKITADVSTAGMDGREQCEGANKPGEDRKMCATGTHGIDVEELGRKVKIPLSDCNKTFGNTDEKTAESNVTVASDIVRGSRLEVCGIANEALNERGEKKAVEESISSQYMEGDGGIKKHVHEGFGGDISAEQRLTGADDKRTTNVMLTSVSDSVLISDGLNEPNSENVKTGERTLAEQKMKNYMTQANNVSSTFEKLVGSGDRNDVEANDISEQKESYENYNGVPLPPEEASANPVEETEVCVKSSGSKVSGVQAEETEECASNAEASSVSVGLEKANKLDFDLNEDFPADDGNQDDSVSSTAPGYIPSVHLPNPSIFPTSLASSLTGLITVAAAKGSFVPPEKMRKSTVELGWRGSAATSAFRPAEPRKFFDMTLSTDHSPDSLITKHSRPLLDFDLNVADERVFEDNAFQSSAQAVSTEVDGQLGALSYRDLGRSGMFSSPTPVRSVAGLDLDLNRVDESSDPRQLSATTPSAIRRLEVPLLPLKASSSSIFYSDGMTAGKDFDLNNGPVLDEVGSEPVHRGQHAKSSFIALPPVADLRMSKAELGSVSSWFPQCNSYQAVAMPSILPGGGEQSYSIVPSAETQRLLGGPVTSSNNLGPDVYRGPVFSSSAALPFSSPNLFPYPGFSYNNCVPVPSTTFSGSSATYLDSSSAGGVCFPAFPSQFLGHAGAVSAPYPRPYVLNLSDGSSVNVGADSSSKWGRQGLDLNAGPGSTDKEVREGRFSSMSRQLPVANSVEEHMRMYQAASGSFKRKEPEGGWDLERFGHKQPSWH</sequence>